<keyword evidence="7" id="KW-0675">Receptor</keyword>
<dbReference type="GO" id="GO:0030154">
    <property type="term" value="P:cell differentiation"/>
    <property type="evidence" value="ECO:0007669"/>
    <property type="project" value="TreeGrafter"/>
</dbReference>
<keyword evidence="3" id="KW-0862">Zinc</keyword>
<feature type="non-terminal residue" evidence="10">
    <location>
        <position position="325"/>
    </location>
</feature>
<organism evidence="10 12">
    <name type="scientific">Rotaria magnacalcarata</name>
    <dbReference type="NCBI Taxonomy" id="392030"/>
    <lineage>
        <taxon>Eukaryota</taxon>
        <taxon>Metazoa</taxon>
        <taxon>Spiralia</taxon>
        <taxon>Gnathifera</taxon>
        <taxon>Rotifera</taxon>
        <taxon>Eurotatoria</taxon>
        <taxon>Bdelloidea</taxon>
        <taxon>Philodinida</taxon>
        <taxon>Philodinidae</taxon>
        <taxon>Rotaria</taxon>
    </lineage>
</organism>
<gene>
    <name evidence="10" type="ORF">BYL167_LOCUS58334</name>
    <name evidence="11" type="ORF">GIL414_LOCUS65896</name>
</gene>
<dbReference type="Proteomes" id="UP000681967">
    <property type="component" value="Unassembled WGS sequence"/>
</dbReference>
<dbReference type="Gene3D" id="3.30.50.10">
    <property type="entry name" value="Erythroid Transcription Factor GATA-1, subunit A"/>
    <property type="match status" value="1"/>
</dbReference>
<proteinExistence type="predicted"/>
<evidence type="ECO:0000256" key="6">
    <source>
        <dbReference type="ARBA" id="ARBA00023163"/>
    </source>
</evidence>
<dbReference type="AlphaFoldDB" id="A0A8S3E9N1"/>
<dbReference type="PROSITE" id="PS51030">
    <property type="entry name" value="NUCLEAR_REC_DBD_2"/>
    <property type="match status" value="1"/>
</dbReference>
<dbReference type="PANTHER" id="PTHR24082">
    <property type="entry name" value="NUCLEAR HORMONE RECEPTOR"/>
    <property type="match status" value="1"/>
</dbReference>
<evidence type="ECO:0000256" key="4">
    <source>
        <dbReference type="ARBA" id="ARBA00023015"/>
    </source>
</evidence>
<evidence type="ECO:0000313" key="12">
    <source>
        <dbReference type="Proteomes" id="UP000681967"/>
    </source>
</evidence>
<dbReference type="InterPro" id="IPR013088">
    <property type="entry name" value="Znf_NHR/GATA"/>
</dbReference>
<keyword evidence="1" id="KW-0479">Metal-binding</keyword>
<evidence type="ECO:0000313" key="11">
    <source>
        <dbReference type="EMBL" id="CAF5162199.1"/>
    </source>
</evidence>
<evidence type="ECO:0000256" key="5">
    <source>
        <dbReference type="ARBA" id="ARBA00023125"/>
    </source>
</evidence>
<evidence type="ECO:0000256" key="7">
    <source>
        <dbReference type="ARBA" id="ARBA00023170"/>
    </source>
</evidence>
<dbReference type="GO" id="GO:0000978">
    <property type="term" value="F:RNA polymerase II cis-regulatory region sequence-specific DNA binding"/>
    <property type="evidence" value="ECO:0007669"/>
    <property type="project" value="TreeGrafter"/>
</dbReference>
<evidence type="ECO:0000256" key="8">
    <source>
        <dbReference type="ARBA" id="ARBA00023242"/>
    </source>
</evidence>
<evidence type="ECO:0000256" key="2">
    <source>
        <dbReference type="ARBA" id="ARBA00022771"/>
    </source>
</evidence>
<dbReference type="GO" id="GO:0008270">
    <property type="term" value="F:zinc ion binding"/>
    <property type="evidence" value="ECO:0007669"/>
    <property type="project" value="UniProtKB-KW"/>
</dbReference>
<keyword evidence="8" id="KW-0539">Nucleus</keyword>
<reference evidence="10" key="1">
    <citation type="submission" date="2021-02" db="EMBL/GenBank/DDBJ databases">
        <authorList>
            <person name="Nowell W R."/>
        </authorList>
    </citation>
    <scope>NUCLEOTIDE SEQUENCE</scope>
</reference>
<dbReference type="Pfam" id="PF00105">
    <property type="entry name" value="zf-C4"/>
    <property type="match status" value="1"/>
</dbReference>
<dbReference type="Proteomes" id="UP000681720">
    <property type="component" value="Unassembled WGS sequence"/>
</dbReference>
<accession>A0A8S3E9N1</accession>
<keyword evidence="5" id="KW-0238">DNA-binding</keyword>
<sequence>LRYTCRVLSKCEITIITRRHCSACRLNKCFQRGMKKELIRSLTAINRATSGMIISRQFHERQKPKLTTMDLLLTHDPSTMSFDDWTSITNIQNVYEDYCIESFLASHETIPLIITTQPYRSRIKLQRLVDLREKYLYVLASFIKRILQYNHTFVQDHYEYIKDNIRTLLSLNTSELMQLNALEYFPWEHDRFLFESVFTENLIRRLEIHIYTYQTLLPYDPVVQKVFLIILVLTYGISPLIKKVEYSSNDFNPYPKDIFLSQNYYLTLLWKYVIYRLGYYQSILYLVRFIQHILHRQLIEADLTDVILNRDDHGHLARLMETKSV</sequence>
<dbReference type="InterPro" id="IPR001628">
    <property type="entry name" value="Znf_hrmn_rcpt"/>
</dbReference>
<dbReference type="EMBL" id="CAJOBH010226556">
    <property type="protein sequence ID" value="CAF5053228.1"/>
    <property type="molecule type" value="Genomic_DNA"/>
</dbReference>
<dbReference type="GO" id="GO:0000122">
    <property type="term" value="P:negative regulation of transcription by RNA polymerase II"/>
    <property type="evidence" value="ECO:0007669"/>
    <property type="project" value="TreeGrafter"/>
</dbReference>
<evidence type="ECO:0000313" key="10">
    <source>
        <dbReference type="EMBL" id="CAF5053228.1"/>
    </source>
</evidence>
<evidence type="ECO:0000256" key="1">
    <source>
        <dbReference type="ARBA" id="ARBA00022723"/>
    </source>
</evidence>
<dbReference type="PANTHER" id="PTHR24082:SF283">
    <property type="entry name" value="NUCLEAR HORMONE RECEPTOR HR96"/>
    <property type="match status" value="1"/>
</dbReference>
<dbReference type="InterPro" id="IPR050234">
    <property type="entry name" value="Nuclear_hormone_rcpt_NR1"/>
</dbReference>
<dbReference type="GO" id="GO:0004879">
    <property type="term" value="F:nuclear receptor activity"/>
    <property type="evidence" value="ECO:0007669"/>
    <property type="project" value="TreeGrafter"/>
</dbReference>
<name>A0A8S3E9N1_9BILA</name>
<dbReference type="GO" id="GO:0045944">
    <property type="term" value="P:positive regulation of transcription by RNA polymerase II"/>
    <property type="evidence" value="ECO:0007669"/>
    <property type="project" value="TreeGrafter"/>
</dbReference>
<dbReference type="SUPFAM" id="SSF57716">
    <property type="entry name" value="Glucocorticoid receptor-like (DNA-binding domain)"/>
    <property type="match status" value="1"/>
</dbReference>
<keyword evidence="4" id="KW-0805">Transcription regulation</keyword>
<keyword evidence="2" id="KW-0863">Zinc-finger</keyword>
<dbReference type="EMBL" id="CAJOBJ010302204">
    <property type="protein sequence ID" value="CAF5162199.1"/>
    <property type="molecule type" value="Genomic_DNA"/>
</dbReference>
<protein>
    <recommendedName>
        <fullName evidence="9">Nuclear receptor domain-containing protein</fullName>
    </recommendedName>
</protein>
<evidence type="ECO:0000259" key="9">
    <source>
        <dbReference type="PROSITE" id="PS51030"/>
    </source>
</evidence>
<comment type="caution">
    <text evidence="10">The sequence shown here is derived from an EMBL/GenBank/DDBJ whole genome shotgun (WGS) entry which is preliminary data.</text>
</comment>
<evidence type="ECO:0000256" key="3">
    <source>
        <dbReference type="ARBA" id="ARBA00022833"/>
    </source>
</evidence>
<keyword evidence="6" id="KW-0804">Transcription</keyword>
<feature type="domain" description="Nuclear receptor" evidence="9">
    <location>
        <begin position="1"/>
        <end position="41"/>
    </location>
</feature>